<dbReference type="OrthoDB" id="1132160at2"/>
<feature type="transmembrane region" description="Helical" evidence="1">
    <location>
        <begin position="103"/>
        <end position="125"/>
    </location>
</feature>
<name>A0A1I2H207_9BACT</name>
<sequence>MNNLSQVISFFIYLVLQVVFIRHWALFDVAFCFIYISFLLFLPFSMNLFLMMLIGFVTGITVDLFYDTLGVHAFSCVLLTYMRPYLANLIKPSGGYEANMKPYLSFMGFRWFLTYTVLLTTIHHLSLFFLEAWSMNLLFFTLSKAILSIVFTSFVIVLFQYIFYKEN</sequence>
<feature type="transmembrane region" description="Helical" evidence="1">
    <location>
        <begin position="32"/>
        <end position="58"/>
    </location>
</feature>
<reference evidence="3" key="1">
    <citation type="submission" date="2016-10" db="EMBL/GenBank/DDBJ databases">
        <authorList>
            <person name="Varghese N."/>
            <person name="Submissions S."/>
        </authorList>
    </citation>
    <scope>NUCLEOTIDE SEQUENCE [LARGE SCALE GENOMIC DNA]</scope>
    <source>
        <strain>GEY</strain>
        <strain evidence="3">DSM 9560</strain>
    </source>
</reference>
<gene>
    <name evidence="2" type="ORF">SAMN04488541_102184</name>
</gene>
<keyword evidence="1" id="KW-0812">Transmembrane</keyword>
<feature type="transmembrane region" description="Helical" evidence="1">
    <location>
        <begin position="6"/>
        <end position="25"/>
    </location>
</feature>
<dbReference type="EMBL" id="FONY01000021">
    <property type="protein sequence ID" value="SFF24284.1"/>
    <property type="molecule type" value="Genomic_DNA"/>
</dbReference>
<keyword evidence="1" id="KW-1133">Transmembrane helix</keyword>
<evidence type="ECO:0000313" key="2">
    <source>
        <dbReference type="EMBL" id="SFF24284.1"/>
    </source>
</evidence>
<dbReference type="Proteomes" id="UP000199513">
    <property type="component" value="Unassembled WGS sequence"/>
</dbReference>
<dbReference type="AlphaFoldDB" id="A0A1I2H207"/>
<protein>
    <recommendedName>
        <fullName evidence="4">Rod shape-determining protein MreD</fullName>
    </recommendedName>
</protein>
<evidence type="ECO:0008006" key="4">
    <source>
        <dbReference type="Google" id="ProtNLM"/>
    </source>
</evidence>
<keyword evidence="1" id="KW-0472">Membrane</keyword>
<evidence type="ECO:0000313" key="3">
    <source>
        <dbReference type="Proteomes" id="UP000199513"/>
    </source>
</evidence>
<accession>A0A1I2H207</accession>
<evidence type="ECO:0000256" key="1">
    <source>
        <dbReference type="SAM" id="Phobius"/>
    </source>
</evidence>
<feature type="transmembrane region" description="Helical" evidence="1">
    <location>
        <begin position="145"/>
        <end position="164"/>
    </location>
</feature>
<feature type="transmembrane region" description="Helical" evidence="1">
    <location>
        <begin position="64"/>
        <end position="82"/>
    </location>
</feature>
<dbReference type="STRING" id="1003.SAMN04488541_102184"/>
<keyword evidence="3" id="KW-1185">Reference proteome</keyword>
<dbReference type="RefSeq" id="WP_091545929.1">
    <property type="nucleotide sequence ID" value="NZ_FONY01000021.1"/>
</dbReference>
<organism evidence="2 3">
    <name type="scientific">Thermoflexibacter ruber</name>
    <dbReference type="NCBI Taxonomy" id="1003"/>
    <lineage>
        <taxon>Bacteria</taxon>
        <taxon>Pseudomonadati</taxon>
        <taxon>Bacteroidota</taxon>
        <taxon>Cytophagia</taxon>
        <taxon>Cytophagales</taxon>
        <taxon>Thermoflexibacteraceae</taxon>
        <taxon>Thermoflexibacter</taxon>
    </lineage>
</organism>
<proteinExistence type="predicted"/>